<comment type="caution">
    <text evidence="3">The sequence shown here is derived from an EMBL/GenBank/DDBJ whole genome shotgun (WGS) entry which is preliminary data.</text>
</comment>
<dbReference type="PROSITE" id="PS51257">
    <property type="entry name" value="PROKAR_LIPOPROTEIN"/>
    <property type="match status" value="1"/>
</dbReference>
<protein>
    <submittedName>
        <fullName evidence="3">DUF4214 domain-containing protein</fullName>
    </submittedName>
</protein>
<feature type="chain" id="PRO_5037474244" evidence="1">
    <location>
        <begin position="23"/>
        <end position="767"/>
    </location>
</feature>
<sequence>MRFVFRLVAFVLSCVLAGCGGAGSNQVSEYSSHAPAPSNLIIPFIGQRADYVITKTNTGYAVQHIKTQTTTTVSDSSVLKFDDVSVTLSTQLQAAKLKSSDLNSLLELYVAFFNRVPDADGLNYWIDQLRGGASLEQIADSFYQAAIQYASITGYSNSMSNVDFVKVIYKNVLGRSGATAPPDADVNYWADLLRSGQVTKGKLVSTMLSVAHNFKGDVTWGWVDQLLTNKIKIAHYFSVEHGLSYNSAEDSIKKGMAIAAAVTASDTETAKAMIGIESYPSRDPNTPSNLWSPNPTSLPASGNYIYLQSDGGDYIGGGQTYLYTNTDTIFSVRNSTDTIHIGVTGNQSWSGDFQVMASQNKLLKGYYGGLTRYPFNSNGQGGLSWSGQGRGCNQLTGWFVIDKIEITSGAISQLDMRFEQHCEGGTYALRGAIHWSQKDDTANPLGPVLPIPSDLWQPQSGMTPSTGNYVYLQSDSGDYIGGGKTYTYTNDDTNFVLNSGSDFLSINVGGDQAWRGEFKAMQGLSQMQVGYYGKLTRYPFNNPMIGGISWSGEGRGCNTLNGWFAIDSISFSGGQLQSIEMRFAQYCEGGSSALRGKIKWDKNAVASSLGPVFPIPATLWRPQTNMVPSTGNYVYLQSDSNDYIGAGRTYTYTDTNAKISLDIGTGRINLGISGQEYWSATFQAMNSLELLKPGYYGGLQRYPFHNAAKGGLSFSGNGRGCNTLTGWFAIDKITWSAGSVAALEMRFEQHCEGGTSALKGQIHWYRQ</sequence>
<dbReference type="RefSeq" id="WP_212674338.1">
    <property type="nucleotide sequence ID" value="NZ_JAGSPJ010000001.1"/>
</dbReference>
<feature type="domain" description="DUF4214" evidence="2">
    <location>
        <begin position="154"/>
        <end position="209"/>
    </location>
</feature>
<reference evidence="3" key="1">
    <citation type="submission" date="2021-04" db="EMBL/GenBank/DDBJ databases">
        <title>novel species isolated from subtropical streams in China.</title>
        <authorList>
            <person name="Lu H."/>
        </authorList>
    </citation>
    <scope>NUCLEOTIDE SEQUENCE</scope>
    <source>
        <strain evidence="3">FT137W</strain>
    </source>
</reference>
<evidence type="ECO:0000313" key="4">
    <source>
        <dbReference type="Proteomes" id="UP000678545"/>
    </source>
</evidence>
<feature type="signal peptide" evidence="1">
    <location>
        <begin position="1"/>
        <end position="22"/>
    </location>
</feature>
<evidence type="ECO:0000259" key="2">
    <source>
        <dbReference type="Pfam" id="PF13946"/>
    </source>
</evidence>
<dbReference type="AlphaFoldDB" id="A0A941DYR3"/>
<organism evidence="3 4">
    <name type="scientific">Undibacterium fentianense</name>
    <dbReference type="NCBI Taxonomy" id="2828728"/>
    <lineage>
        <taxon>Bacteria</taxon>
        <taxon>Pseudomonadati</taxon>
        <taxon>Pseudomonadota</taxon>
        <taxon>Betaproteobacteria</taxon>
        <taxon>Burkholderiales</taxon>
        <taxon>Oxalobacteraceae</taxon>
        <taxon>Undibacterium</taxon>
    </lineage>
</organism>
<accession>A0A941DYR3</accession>
<dbReference type="Proteomes" id="UP000678545">
    <property type="component" value="Unassembled WGS sequence"/>
</dbReference>
<evidence type="ECO:0000313" key="3">
    <source>
        <dbReference type="EMBL" id="MBR7799240.1"/>
    </source>
</evidence>
<evidence type="ECO:0000256" key="1">
    <source>
        <dbReference type="SAM" id="SignalP"/>
    </source>
</evidence>
<dbReference type="InterPro" id="IPR025282">
    <property type="entry name" value="DUF4214"/>
</dbReference>
<dbReference type="Pfam" id="PF13946">
    <property type="entry name" value="DUF4214"/>
    <property type="match status" value="2"/>
</dbReference>
<name>A0A941DYR3_9BURK</name>
<proteinExistence type="predicted"/>
<keyword evidence="1" id="KW-0732">Signal</keyword>
<feature type="domain" description="DUF4214" evidence="2">
    <location>
        <begin position="107"/>
        <end position="145"/>
    </location>
</feature>
<gene>
    <name evidence="3" type="ORF">KDM90_04440</name>
</gene>
<dbReference type="EMBL" id="JAGSPJ010000001">
    <property type="protein sequence ID" value="MBR7799240.1"/>
    <property type="molecule type" value="Genomic_DNA"/>
</dbReference>
<keyword evidence="4" id="KW-1185">Reference proteome</keyword>